<dbReference type="InterPro" id="IPR001936">
    <property type="entry name" value="RasGAP_dom"/>
</dbReference>
<protein>
    <submittedName>
        <fullName evidence="3">Gtpase-activating protein</fullName>
    </submittedName>
</protein>
<dbReference type="OrthoDB" id="775356at2759"/>
<dbReference type="InterPro" id="IPR023152">
    <property type="entry name" value="RasGAP_CS"/>
</dbReference>
<dbReference type="AlphaFoldDB" id="A0A9Q0REI8"/>
<dbReference type="GO" id="GO:0005516">
    <property type="term" value="F:calmodulin binding"/>
    <property type="evidence" value="ECO:0007669"/>
    <property type="project" value="TreeGrafter"/>
</dbReference>
<proteinExistence type="predicted"/>
<dbReference type="SMART" id="SM00323">
    <property type="entry name" value="RasGAP"/>
    <property type="match status" value="1"/>
</dbReference>
<dbReference type="GO" id="GO:0005096">
    <property type="term" value="F:GTPase activator activity"/>
    <property type="evidence" value="ECO:0007669"/>
    <property type="project" value="TreeGrafter"/>
</dbReference>
<evidence type="ECO:0000259" key="2">
    <source>
        <dbReference type="PROSITE" id="PS50018"/>
    </source>
</evidence>
<dbReference type="PROSITE" id="PS00509">
    <property type="entry name" value="RAS_GTPASE_ACTIV_1"/>
    <property type="match status" value="1"/>
</dbReference>
<accession>A0A9Q0REI8</accession>
<evidence type="ECO:0000313" key="3">
    <source>
        <dbReference type="EMBL" id="KAJ5077202.1"/>
    </source>
</evidence>
<keyword evidence="4" id="KW-1185">Reference proteome</keyword>
<sequence length="746" mass="86689">MSNKNNSNHLKIELEDETKISKKQNQEIQNENIAEIELPRKIVQNQFFKDVEYLQEIKKTILSQAKKNNEIEKELKAIDTKIRLLLKEGTFTRTNPVYKALFSQFQTKDPIGNFEKYTNLFFLLYFEPHYLARISSVLSAIEFEKILPIIMTSIYGNSYKDQEEKLLQLLFSMALHTEFKSCTSAQTLLRSNSTVSKLLVQYSQRQPGQIYVKKILSSFLTEIANNQDLDLEVNPVHIYKNLIAQDGEDAPKATYESLKSNTQVMEIVGSHVDQLQAWFDQLFNSIIKNVDLIPYGIRLICRKIRDLSIEFFPDFSRYRIAGFIGGFLILRLINPVVITPKIFDIIPGDYAKNPKRNAILLAKLLQNVANMTNIDTEKEEYMSVFKDFVKSKQEALVDFLETVCQVTEPDDDEELSKFLNMANETTEISISISQIYYMHSLFKEKLFEVVDTVDDPLSLLLEMLGKEVPQISSNDDKVIQVPLRNSILISIEKTQGELFVIYRQTKLQIATVYQKIQSRIEKFDYDPKTFLKLIVKLRNIAKKKGNKKENNKLKKILSNLKILVREKFISPDDKFYKLHQEVKEILENIHLSHKTLSTEIAVLERVKSNLEKEFFEFSENLKFYKQYLIKMRNTVYDPSNFPKRKNKKTQLTFSHEEFEHSGILLESSFPEERKSSLLFVLAPSSSFGVFSLFVQVASEKKILDEIQIEIETLLDAEQKNDRKLDIGGYLILDSSFLLNTIKHTFL</sequence>
<dbReference type="PROSITE" id="PS50018">
    <property type="entry name" value="RAS_GTPASE_ACTIV_2"/>
    <property type="match status" value="1"/>
</dbReference>
<dbReference type="InterPro" id="IPR008936">
    <property type="entry name" value="Rho_GTPase_activation_prot"/>
</dbReference>
<dbReference type="Pfam" id="PF03836">
    <property type="entry name" value="RasGAP_C"/>
    <property type="match status" value="1"/>
</dbReference>
<reference evidence="3" key="1">
    <citation type="submission" date="2022-10" db="EMBL/GenBank/DDBJ databases">
        <title>Novel sulphate-reducing endosymbionts in the free-living metamonad Anaeramoeba.</title>
        <authorList>
            <person name="Jerlstrom-Hultqvist J."/>
            <person name="Cepicka I."/>
            <person name="Gallot-Lavallee L."/>
            <person name="Salas-Leiva D."/>
            <person name="Curtis B.A."/>
            <person name="Zahonova K."/>
            <person name="Pipaliya S."/>
            <person name="Dacks J."/>
            <person name="Roger A.J."/>
        </authorList>
    </citation>
    <scope>NUCLEOTIDE SEQUENCE</scope>
    <source>
        <strain evidence="3">BMAN</strain>
    </source>
</reference>
<organism evidence="3 4">
    <name type="scientific">Anaeramoeba ignava</name>
    <name type="common">Anaerobic marine amoeba</name>
    <dbReference type="NCBI Taxonomy" id="1746090"/>
    <lineage>
        <taxon>Eukaryota</taxon>
        <taxon>Metamonada</taxon>
        <taxon>Anaeramoebidae</taxon>
        <taxon>Anaeramoeba</taxon>
    </lineage>
</organism>
<dbReference type="Pfam" id="PF00616">
    <property type="entry name" value="RasGAP"/>
    <property type="match status" value="1"/>
</dbReference>
<feature type="domain" description="Ras-GAP" evidence="2">
    <location>
        <begin position="162"/>
        <end position="370"/>
    </location>
</feature>
<gene>
    <name evidence="3" type="ORF">M0811_00522</name>
</gene>
<feature type="coiled-coil region" evidence="1">
    <location>
        <begin position="11"/>
        <end position="88"/>
    </location>
</feature>
<dbReference type="GO" id="GO:1903479">
    <property type="term" value="P:mitotic actomyosin contractile ring assembly actin filament organization"/>
    <property type="evidence" value="ECO:0007669"/>
    <property type="project" value="TreeGrafter"/>
</dbReference>
<comment type="caution">
    <text evidence="3">The sequence shown here is derived from an EMBL/GenBank/DDBJ whole genome shotgun (WGS) entry which is preliminary data.</text>
</comment>
<dbReference type="PANTHER" id="PTHR14149">
    <property type="entry name" value="RAS GTPASE-ACTIVATING PROTEIN WITH IQ MOTIF"/>
    <property type="match status" value="1"/>
</dbReference>
<dbReference type="GO" id="GO:0051015">
    <property type="term" value="F:actin filament binding"/>
    <property type="evidence" value="ECO:0007669"/>
    <property type="project" value="TreeGrafter"/>
</dbReference>
<dbReference type="EMBL" id="JAPDFW010000059">
    <property type="protein sequence ID" value="KAJ5077202.1"/>
    <property type="molecule type" value="Genomic_DNA"/>
</dbReference>
<dbReference type="Proteomes" id="UP001149090">
    <property type="component" value="Unassembled WGS sequence"/>
</dbReference>
<dbReference type="GO" id="GO:0005938">
    <property type="term" value="C:cell cortex"/>
    <property type="evidence" value="ECO:0007669"/>
    <property type="project" value="TreeGrafter"/>
</dbReference>
<evidence type="ECO:0000256" key="1">
    <source>
        <dbReference type="SAM" id="Coils"/>
    </source>
</evidence>
<name>A0A9Q0REI8_ANAIG</name>
<dbReference type="SUPFAM" id="SSF48350">
    <property type="entry name" value="GTPase activation domain, GAP"/>
    <property type="match status" value="1"/>
</dbReference>
<keyword evidence="1" id="KW-0175">Coiled coil</keyword>
<dbReference type="PANTHER" id="PTHR14149:SF14">
    <property type="entry name" value="CALPONIN-HOMOLOGY (CH) DOMAIN-CONTAINING PROTEIN"/>
    <property type="match status" value="1"/>
</dbReference>
<dbReference type="InterPro" id="IPR000593">
    <property type="entry name" value="RasGAP_C"/>
</dbReference>
<evidence type="ECO:0000313" key="4">
    <source>
        <dbReference type="Proteomes" id="UP001149090"/>
    </source>
</evidence>
<dbReference type="SUPFAM" id="SSF143885">
    <property type="entry name" value="RGC domain-like"/>
    <property type="match status" value="1"/>
</dbReference>
<dbReference type="Gene3D" id="1.10.506.10">
    <property type="entry name" value="GTPase Activation - p120gap, domain 1"/>
    <property type="match status" value="1"/>
</dbReference>